<dbReference type="Pfam" id="PF01042">
    <property type="entry name" value="Ribonuc_L-PSP"/>
    <property type="match status" value="1"/>
</dbReference>
<dbReference type="PANTHER" id="PTHR11803">
    <property type="entry name" value="2-IMINOBUTANOATE/2-IMINOPROPANOATE DEAMINASE RIDA"/>
    <property type="match status" value="1"/>
</dbReference>
<gene>
    <name evidence="2" type="primary">tdcF</name>
    <name evidence="2" type="ORF">Prum_095340</name>
</gene>
<reference evidence="2 3" key="2">
    <citation type="submission" date="2020-03" db="EMBL/GenBank/DDBJ databases">
        <authorList>
            <person name="Ichikawa N."/>
            <person name="Kimura A."/>
            <person name="Kitahashi Y."/>
            <person name="Uohara A."/>
        </authorList>
    </citation>
    <scope>NUCLEOTIDE SEQUENCE [LARGE SCALE GENOMIC DNA]</scope>
    <source>
        <strain evidence="2 3">NBRC 108638</strain>
    </source>
</reference>
<sequence>MSARLTRRRIARALAVALPGAAVSAAAAAPASATGGTHRLHPTAVKPNLPAGQSNPLIASGVSVGGLVALYRSSGTGPAARNTGAPAGSPELYIDPAQFPGAALPAGVTLTEAQAMNALARIGENLASVGLGYDDVISMRVFLDNPPAAASADYTGWNRAYRQYFANIDLVNGAVVPVPLGSAPPAPPLVANRARPSRTTIEVASLPVAGWLVEVEVEAVIR</sequence>
<dbReference type="InterPro" id="IPR006311">
    <property type="entry name" value="TAT_signal"/>
</dbReference>
<dbReference type="InterPro" id="IPR035959">
    <property type="entry name" value="RutC-like_sf"/>
</dbReference>
<dbReference type="AlphaFoldDB" id="A0A6V8LF62"/>
<evidence type="ECO:0000256" key="1">
    <source>
        <dbReference type="SAM" id="SignalP"/>
    </source>
</evidence>
<proteinExistence type="predicted"/>
<feature type="signal peptide" evidence="1">
    <location>
        <begin position="1"/>
        <end position="28"/>
    </location>
</feature>
<evidence type="ECO:0000313" key="2">
    <source>
        <dbReference type="EMBL" id="GFJ95892.1"/>
    </source>
</evidence>
<feature type="chain" id="PRO_5038830974" evidence="1">
    <location>
        <begin position="29"/>
        <end position="222"/>
    </location>
</feature>
<dbReference type="PANTHER" id="PTHR11803:SF59">
    <property type="entry name" value="ENDORIBONUCLEASE"/>
    <property type="match status" value="1"/>
</dbReference>
<dbReference type="Gene3D" id="3.30.1330.40">
    <property type="entry name" value="RutC-like"/>
    <property type="match status" value="1"/>
</dbReference>
<dbReference type="SUPFAM" id="SSF55298">
    <property type="entry name" value="YjgF-like"/>
    <property type="match status" value="1"/>
</dbReference>
<dbReference type="RefSeq" id="WP_173085286.1">
    <property type="nucleotide sequence ID" value="NZ_BAABJB010000019.1"/>
</dbReference>
<organism evidence="2 3">
    <name type="scientific">Phytohabitans rumicis</name>
    <dbReference type="NCBI Taxonomy" id="1076125"/>
    <lineage>
        <taxon>Bacteria</taxon>
        <taxon>Bacillati</taxon>
        <taxon>Actinomycetota</taxon>
        <taxon>Actinomycetes</taxon>
        <taxon>Micromonosporales</taxon>
        <taxon>Micromonosporaceae</taxon>
    </lineage>
</organism>
<accession>A0A6V8LF62</accession>
<dbReference type="PROSITE" id="PS51318">
    <property type="entry name" value="TAT"/>
    <property type="match status" value="1"/>
</dbReference>
<keyword evidence="1" id="KW-0732">Signal</keyword>
<dbReference type="Proteomes" id="UP000482960">
    <property type="component" value="Unassembled WGS sequence"/>
</dbReference>
<evidence type="ECO:0000313" key="3">
    <source>
        <dbReference type="Proteomes" id="UP000482960"/>
    </source>
</evidence>
<dbReference type="GO" id="GO:0005829">
    <property type="term" value="C:cytosol"/>
    <property type="evidence" value="ECO:0007669"/>
    <property type="project" value="TreeGrafter"/>
</dbReference>
<dbReference type="EMBL" id="BLPG01000002">
    <property type="protein sequence ID" value="GFJ95892.1"/>
    <property type="molecule type" value="Genomic_DNA"/>
</dbReference>
<name>A0A6V8LF62_9ACTN</name>
<dbReference type="GO" id="GO:0019239">
    <property type="term" value="F:deaminase activity"/>
    <property type="evidence" value="ECO:0007669"/>
    <property type="project" value="TreeGrafter"/>
</dbReference>
<comment type="caution">
    <text evidence="2">The sequence shown here is derived from an EMBL/GenBank/DDBJ whole genome shotgun (WGS) entry which is preliminary data.</text>
</comment>
<protein>
    <submittedName>
        <fullName evidence="2">Uncharacterized protein</fullName>
    </submittedName>
</protein>
<dbReference type="InterPro" id="IPR006175">
    <property type="entry name" value="YjgF/YER057c/UK114"/>
</dbReference>
<keyword evidence="3" id="KW-1185">Reference proteome</keyword>
<reference evidence="2 3" key="1">
    <citation type="submission" date="2020-03" db="EMBL/GenBank/DDBJ databases">
        <title>Whole genome shotgun sequence of Phytohabitans rumicis NBRC 108638.</title>
        <authorList>
            <person name="Komaki H."/>
            <person name="Tamura T."/>
        </authorList>
    </citation>
    <scope>NUCLEOTIDE SEQUENCE [LARGE SCALE GENOMIC DNA]</scope>
    <source>
        <strain evidence="2 3">NBRC 108638</strain>
    </source>
</reference>